<feature type="domain" description="Helix-turn-helix" evidence="1">
    <location>
        <begin position="11"/>
        <end position="58"/>
    </location>
</feature>
<gene>
    <name evidence="2" type="ORF">KL86APRO_12028</name>
</gene>
<dbReference type="AlphaFoldDB" id="A0A212K2D9"/>
<evidence type="ECO:0000259" key="1">
    <source>
        <dbReference type="Pfam" id="PF12728"/>
    </source>
</evidence>
<dbReference type="Pfam" id="PF12728">
    <property type="entry name" value="HTH_17"/>
    <property type="match status" value="1"/>
</dbReference>
<name>A0A212K2D9_9PROT</name>
<evidence type="ECO:0000313" key="2">
    <source>
        <dbReference type="EMBL" id="SBW05812.1"/>
    </source>
</evidence>
<dbReference type="EMBL" id="FLUO01000001">
    <property type="protein sequence ID" value="SBW05812.1"/>
    <property type="molecule type" value="Genomic_DNA"/>
</dbReference>
<protein>
    <submittedName>
        <fullName evidence="2">Phage excisionase</fullName>
    </submittedName>
</protein>
<accession>A0A212K2D9</accession>
<dbReference type="InterPro" id="IPR041657">
    <property type="entry name" value="HTH_17"/>
</dbReference>
<reference evidence="2" key="1">
    <citation type="submission" date="2016-04" db="EMBL/GenBank/DDBJ databases">
        <authorList>
            <person name="Evans L.H."/>
            <person name="Alamgir A."/>
            <person name="Owens N."/>
            <person name="Weber N.D."/>
            <person name="Virtaneva K."/>
            <person name="Barbian K."/>
            <person name="Babar A."/>
            <person name="Rosenke K."/>
        </authorList>
    </citation>
    <scope>NUCLEOTIDE SEQUENCE</scope>
    <source>
        <strain evidence="2">86</strain>
    </source>
</reference>
<sequence length="66" mass="7154">MLTNPDNRLAFTVDELAEAAGISRAKAYADIASGKIPARRSDRRILVPVEAARAWLASLPPAFECE</sequence>
<proteinExistence type="predicted"/>
<organism evidence="2">
    <name type="scientific">uncultured Alphaproteobacteria bacterium</name>
    <dbReference type="NCBI Taxonomy" id="91750"/>
    <lineage>
        <taxon>Bacteria</taxon>
        <taxon>Pseudomonadati</taxon>
        <taxon>Pseudomonadota</taxon>
        <taxon>Alphaproteobacteria</taxon>
        <taxon>environmental samples</taxon>
    </lineage>
</organism>